<dbReference type="EMBL" id="UOEP01000018">
    <property type="protein sequence ID" value="VAW13190.1"/>
    <property type="molecule type" value="Genomic_DNA"/>
</dbReference>
<evidence type="ECO:0000313" key="3">
    <source>
        <dbReference type="EMBL" id="VAW13190.1"/>
    </source>
</evidence>
<dbReference type="FunFam" id="3.20.20.140:FF:000005">
    <property type="entry name" value="TatD family hydrolase"/>
    <property type="match status" value="1"/>
</dbReference>
<keyword evidence="1" id="KW-0479">Metal-binding</keyword>
<dbReference type="GO" id="GO:0004536">
    <property type="term" value="F:DNA nuclease activity"/>
    <property type="evidence" value="ECO:0007669"/>
    <property type="project" value="InterPro"/>
</dbReference>
<dbReference type="Pfam" id="PF01026">
    <property type="entry name" value="TatD_DNase"/>
    <property type="match status" value="1"/>
</dbReference>
<evidence type="ECO:0000256" key="2">
    <source>
        <dbReference type="ARBA" id="ARBA00022801"/>
    </source>
</evidence>
<organism evidence="3">
    <name type="scientific">hydrothermal vent metagenome</name>
    <dbReference type="NCBI Taxonomy" id="652676"/>
    <lineage>
        <taxon>unclassified sequences</taxon>
        <taxon>metagenomes</taxon>
        <taxon>ecological metagenomes</taxon>
    </lineage>
</organism>
<dbReference type="InterPro" id="IPR001130">
    <property type="entry name" value="TatD-like"/>
</dbReference>
<dbReference type="CDD" id="cd01310">
    <property type="entry name" value="TatD_DNAse"/>
    <property type="match status" value="1"/>
</dbReference>
<dbReference type="InterPro" id="IPR018228">
    <property type="entry name" value="DNase_TatD-rel_CS"/>
</dbReference>
<reference evidence="3" key="1">
    <citation type="submission" date="2018-06" db="EMBL/GenBank/DDBJ databases">
        <authorList>
            <person name="Zhirakovskaya E."/>
        </authorList>
    </citation>
    <scope>NUCLEOTIDE SEQUENCE</scope>
</reference>
<dbReference type="InterPro" id="IPR015991">
    <property type="entry name" value="TatD/YcfH-like"/>
</dbReference>
<keyword evidence="2 3" id="KW-0378">Hydrolase</keyword>
<dbReference type="PANTHER" id="PTHR46124:SF4">
    <property type="entry name" value="HYDROLASE TATD"/>
    <property type="match status" value="1"/>
</dbReference>
<protein>
    <submittedName>
        <fullName evidence="3">Uncharacterized metal-dependent hydrolase YcfH</fullName>
    </submittedName>
</protein>
<dbReference type="NCBIfam" id="TIGR00010">
    <property type="entry name" value="YchF/TatD family DNA exonuclease"/>
    <property type="match status" value="1"/>
</dbReference>
<dbReference type="Gene3D" id="3.20.20.140">
    <property type="entry name" value="Metal-dependent hydrolases"/>
    <property type="match status" value="1"/>
</dbReference>
<proteinExistence type="predicted"/>
<dbReference type="PIRSF" id="PIRSF005902">
    <property type="entry name" value="DNase_TatD"/>
    <property type="match status" value="1"/>
</dbReference>
<dbReference type="GO" id="GO:0016788">
    <property type="term" value="F:hydrolase activity, acting on ester bonds"/>
    <property type="evidence" value="ECO:0007669"/>
    <property type="project" value="InterPro"/>
</dbReference>
<evidence type="ECO:0000256" key="1">
    <source>
        <dbReference type="ARBA" id="ARBA00022723"/>
    </source>
</evidence>
<dbReference type="GO" id="GO:0005829">
    <property type="term" value="C:cytosol"/>
    <property type="evidence" value="ECO:0007669"/>
    <property type="project" value="TreeGrafter"/>
</dbReference>
<dbReference type="GO" id="GO:0046872">
    <property type="term" value="F:metal ion binding"/>
    <property type="evidence" value="ECO:0007669"/>
    <property type="project" value="UniProtKB-KW"/>
</dbReference>
<dbReference type="InterPro" id="IPR032466">
    <property type="entry name" value="Metal_Hydrolase"/>
</dbReference>
<dbReference type="PROSITE" id="PS01091">
    <property type="entry name" value="TATD_3"/>
    <property type="match status" value="1"/>
</dbReference>
<accession>A0A3B0T8I1</accession>
<gene>
    <name evidence="3" type="ORF">MNBD_BACTEROID01-1797</name>
</gene>
<dbReference type="PANTHER" id="PTHR46124">
    <property type="entry name" value="D-AMINOACYL-TRNA DEACYLASE"/>
    <property type="match status" value="1"/>
</dbReference>
<dbReference type="AlphaFoldDB" id="A0A3B0T8I1"/>
<dbReference type="SUPFAM" id="SSF51556">
    <property type="entry name" value="Metallo-dependent hydrolases"/>
    <property type="match status" value="1"/>
</dbReference>
<sequence length="254" mass="28452">MLIDSHSHIYLEDFDDDLDEVIQRSKNAGVGKIILPNIDTGTIKRLLAVSKMYHGICYPLIGLHPTSVDAGYKKKLGEMEAWLEKEGFYGIGEVGIDLYWDKSCQKEQEDAFMYQLRIAKNKNLPVVIHVRNSFAEVYNILEKEQDGRLKGIFHCFTGNVSEAKKIIGLGFKLGVGGVVTFKNSNLREVLQQIDVCHLVLETDSPYLAPVPFRGKRNESAYLKLVADKVAEVYSLPPGEIARVTSGNVKSLFCL</sequence>
<name>A0A3B0T8I1_9ZZZZ</name>